<evidence type="ECO:0000313" key="1">
    <source>
        <dbReference type="EMBL" id="MDG3585760.1"/>
    </source>
</evidence>
<reference evidence="1" key="1">
    <citation type="submission" date="2022-11" db="EMBL/GenBank/DDBJ databases">
        <title>High-quality draft genome sequence of Galbibacter sp. strain CMA-7.</title>
        <authorList>
            <person name="Wei L."/>
            <person name="Dong C."/>
            <person name="Shao Z."/>
        </authorList>
    </citation>
    <scope>NUCLEOTIDE SEQUENCE</scope>
    <source>
        <strain evidence="1">CMA-7</strain>
    </source>
</reference>
<comment type="caution">
    <text evidence="1">The sequence shown here is derived from an EMBL/GenBank/DDBJ whole genome shotgun (WGS) entry which is preliminary data.</text>
</comment>
<evidence type="ECO:0000313" key="2">
    <source>
        <dbReference type="Proteomes" id="UP001153642"/>
    </source>
</evidence>
<keyword evidence="2" id="KW-1185">Reference proteome</keyword>
<sequence>MLRYDGLVMSLINGYSNSQLVPYQRVKQAARFEEEIVNHLTYNGGSFNLTVFNGQGYSWAITVKYIRYYPLANVWDEDTSANWLSITPTTGSGTGVNITCNYGYNDTIYERRMEITITSNGTSFTTYAYQDENPGVDTTPMDVSIGSNAENACVAFINEAGRLHYYIKDGYTWTGADKLYVNVEGTTLADTGWYSNGAWARYWNKSNQTFNGLTQCEEDNSEGGGGTPTPDNKTILLVQDNPATSACQTWNNTGARQTFYIPDDKNWTSTGVLYANEDGSTLANTGWYSNGTSARLWIKESSSFIDSASCA</sequence>
<accession>A0ABT6FR99</accession>
<dbReference type="SUPFAM" id="SSF89372">
    <property type="entry name" value="Fucose-specific lectin"/>
    <property type="match status" value="1"/>
</dbReference>
<organism evidence="1 2">
    <name type="scientific">Galbibacter pacificus</name>
    <dbReference type="NCBI Taxonomy" id="2996052"/>
    <lineage>
        <taxon>Bacteria</taxon>
        <taxon>Pseudomonadati</taxon>
        <taxon>Bacteroidota</taxon>
        <taxon>Flavobacteriia</taxon>
        <taxon>Flavobacteriales</taxon>
        <taxon>Flavobacteriaceae</taxon>
        <taxon>Galbibacter</taxon>
    </lineage>
</organism>
<dbReference type="Gene3D" id="2.60.40.10">
    <property type="entry name" value="Immunoglobulins"/>
    <property type="match status" value="1"/>
</dbReference>
<dbReference type="InterPro" id="IPR013783">
    <property type="entry name" value="Ig-like_fold"/>
</dbReference>
<dbReference type="Proteomes" id="UP001153642">
    <property type="component" value="Unassembled WGS sequence"/>
</dbReference>
<dbReference type="RefSeq" id="WP_277898984.1">
    <property type="nucleotide sequence ID" value="NZ_JAPMUA010000002.1"/>
</dbReference>
<gene>
    <name evidence="1" type="ORF">OSR52_07750</name>
</gene>
<protein>
    <submittedName>
        <fullName evidence="1">Uncharacterized protein</fullName>
    </submittedName>
</protein>
<name>A0ABT6FR99_9FLAO</name>
<dbReference type="EMBL" id="JAPMUA010000002">
    <property type="protein sequence ID" value="MDG3585760.1"/>
    <property type="molecule type" value="Genomic_DNA"/>
</dbReference>
<proteinExistence type="predicted"/>